<dbReference type="Pfam" id="PF13432">
    <property type="entry name" value="TPR_16"/>
    <property type="match status" value="1"/>
</dbReference>
<dbReference type="GO" id="GO:0005506">
    <property type="term" value="F:iron ion binding"/>
    <property type="evidence" value="ECO:0007669"/>
    <property type="project" value="UniProtKB-UniRule"/>
</dbReference>
<organism evidence="5 6">
    <name type="scientific">Chitinilyticum piscinae</name>
    <dbReference type="NCBI Taxonomy" id="2866724"/>
    <lineage>
        <taxon>Bacteria</taxon>
        <taxon>Pseudomonadati</taxon>
        <taxon>Pseudomonadota</taxon>
        <taxon>Betaproteobacteria</taxon>
        <taxon>Neisseriales</taxon>
        <taxon>Chitinibacteraceae</taxon>
        <taxon>Chitinilyticum</taxon>
    </lineage>
</organism>
<dbReference type="Gene3D" id="1.25.40.10">
    <property type="entry name" value="Tetratricopeptide repeat domain"/>
    <property type="match status" value="1"/>
</dbReference>
<gene>
    <name evidence="2 5" type="primary">lapB</name>
    <name evidence="5" type="ORF">INR99_08820</name>
</gene>
<feature type="binding site" evidence="2">
    <location>
        <position position="356"/>
    </location>
    <ligand>
        <name>Fe cation</name>
        <dbReference type="ChEBI" id="CHEBI:24875"/>
    </ligand>
</feature>
<feature type="domain" description="LapB rubredoxin metal binding" evidence="4">
    <location>
        <begin position="354"/>
        <end position="378"/>
    </location>
</feature>
<dbReference type="GO" id="GO:0046890">
    <property type="term" value="P:regulation of lipid biosynthetic process"/>
    <property type="evidence" value="ECO:0007669"/>
    <property type="project" value="UniProtKB-UniRule"/>
</dbReference>
<keyword evidence="2 3" id="KW-0812">Transmembrane</keyword>
<dbReference type="InterPro" id="IPR041166">
    <property type="entry name" value="Rubredoxin_2"/>
</dbReference>
<protein>
    <recommendedName>
        <fullName evidence="2">Lipopolysaccharide assembly protein B</fullName>
    </recommendedName>
</protein>
<evidence type="ECO:0000256" key="3">
    <source>
        <dbReference type="SAM" id="Phobius"/>
    </source>
</evidence>
<dbReference type="Proteomes" id="UP000604481">
    <property type="component" value="Unassembled WGS sequence"/>
</dbReference>
<keyword evidence="2 3" id="KW-0472">Membrane</keyword>
<keyword evidence="2" id="KW-0408">Iron</keyword>
<reference evidence="5 6" key="1">
    <citation type="submission" date="2020-10" db="EMBL/GenBank/DDBJ databases">
        <title>The genome sequence of Chitinilyticum litopenaei 4Y14.</title>
        <authorList>
            <person name="Liu Y."/>
        </authorList>
    </citation>
    <scope>NUCLEOTIDE SEQUENCE [LARGE SCALE GENOMIC DNA]</scope>
    <source>
        <strain evidence="5 6">4Y14</strain>
    </source>
</reference>
<feature type="transmembrane region" description="Helical" evidence="3">
    <location>
        <begin position="6"/>
        <end position="23"/>
    </location>
</feature>
<feature type="binding site" evidence="2">
    <location>
        <position position="370"/>
    </location>
    <ligand>
        <name>Fe cation</name>
        <dbReference type="ChEBI" id="CHEBI:24875"/>
    </ligand>
</feature>
<evidence type="ECO:0000256" key="1">
    <source>
        <dbReference type="ARBA" id="ARBA00022723"/>
    </source>
</evidence>
<dbReference type="InterPro" id="IPR030865">
    <property type="entry name" value="LapB"/>
</dbReference>
<feature type="binding site" evidence="2">
    <location>
        <position position="373"/>
    </location>
    <ligand>
        <name>Fe cation</name>
        <dbReference type="ChEBI" id="CHEBI:24875"/>
    </ligand>
</feature>
<evidence type="ECO:0000313" key="5">
    <source>
        <dbReference type="EMBL" id="MBE9609453.1"/>
    </source>
</evidence>
<keyword evidence="2" id="KW-0677">Repeat</keyword>
<comment type="subcellular location">
    <subcellularLocation>
        <location evidence="2">Cell inner membrane</location>
        <topology evidence="2">Single-pass membrane protein</topology>
        <orientation evidence="2">Cytoplasmic side</orientation>
    </subcellularLocation>
</comment>
<keyword evidence="2" id="KW-0802">TPR repeat</keyword>
<keyword evidence="1 2" id="KW-0479">Metal-binding</keyword>
<dbReference type="GO" id="GO:0009898">
    <property type="term" value="C:cytoplasmic side of plasma membrane"/>
    <property type="evidence" value="ECO:0007669"/>
    <property type="project" value="UniProtKB-UniRule"/>
</dbReference>
<keyword evidence="2 3" id="KW-1133">Transmembrane helix</keyword>
<comment type="similarity">
    <text evidence="2">Belongs to the LapB family.</text>
</comment>
<dbReference type="InterPro" id="IPR011990">
    <property type="entry name" value="TPR-like_helical_dom_sf"/>
</dbReference>
<comment type="function">
    <text evidence="2">Modulates cellular lipopolysaccharide (LPS) levels by regulating LpxC, which is involved in lipid A biosynthesis. May act by modulating the proteolytic activity of FtsH towards LpxC. May also coordinate assembly of proteins involved in LPS synthesis at the plasma membrane.</text>
</comment>
<evidence type="ECO:0000313" key="6">
    <source>
        <dbReference type="Proteomes" id="UP000604481"/>
    </source>
</evidence>
<dbReference type="SUPFAM" id="SSF48452">
    <property type="entry name" value="TPR-like"/>
    <property type="match status" value="2"/>
</dbReference>
<evidence type="ECO:0000259" key="4">
    <source>
        <dbReference type="Pfam" id="PF18073"/>
    </source>
</evidence>
<dbReference type="AlphaFoldDB" id="A0A8J7FHC1"/>
<dbReference type="RefSeq" id="WP_194115977.1">
    <property type="nucleotide sequence ID" value="NZ_JADFUA010000004.1"/>
</dbReference>
<keyword evidence="2" id="KW-1003">Cell membrane</keyword>
<dbReference type="GO" id="GO:0008653">
    <property type="term" value="P:lipopolysaccharide metabolic process"/>
    <property type="evidence" value="ECO:0007669"/>
    <property type="project" value="InterPro"/>
</dbReference>
<proteinExistence type="inferred from homology"/>
<feature type="topological domain" description="Cytoplasmic" evidence="2">
    <location>
        <begin position="24"/>
        <end position="390"/>
    </location>
</feature>
<dbReference type="HAMAP" id="MF_00994">
    <property type="entry name" value="LPS_assembly_LapB"/>
    <property type="match status" value="1"/>
</dbReference>
<dbReference type="EMBL" id="JADFUA010000004">
    <property type="protein sequence ID" value="MBE9609453.1"/>
    <property type="molecule type" value="Genomic_DNA"/>
</dbReference>
<evidence type="ECO:0000256" key="2">
    <source>
        <dbReference type="HAMAP-Rule" id="MF_00994"/>
    </source>
</evidence>
<comment type="caution">
    <text evidence="5">The sequence shown here is derived from an EMBL/GenBank/DDBJ whole genome shotgun (WGS) entry which is preliminary data.</text>
</comment>
<dbReference type="Pfam" id="PF18073">
    <property type="entry name" value="Zn_ribbon_LapB"/>
    <property type="match status" value="1"/>
</dbReference>
<feature type="binding site" evidence="2">
    <location>
        <position position="359"/>
    </location>
    <ligand>
        <name>Fe cation</name>
        <dbReference type="ChEBI" id="CHEBI:24875"/>
    </ligand>
</feature>
<accession>A0A8J7FHC1</accession>
<sequence>MIEIQLWWLIILPVFFGLGWLAARIDIKHVLAETRSLPAQYFQGLNHLLNGDTNRAVEVYVDIAKLHAETSELQFTLGHLFRRRGELERAIRMHQRLLDRKDLSDNHRQQATLELAIDFMKAGLYDRAEDLLHQLADTNFARQARRELLAIYQQEHEWKKAIELAQQLRDESHGYQHEIAHFHCELAAQAMLHARHEEVSRELEAALQANRQCARARVMLGEHALAQQQHEQAITEWGLIEKQDVLYLALVARHLLAAFDAVGKTAEGERYLQGLLQQHPDLDVLDVLYERILARSGAEAVSAFVRERLREHPTMPGLRKVLEAYLLQAPSEQQPDLEIIVRLIHEENRENTVYYCGECGFRTRQYFWHCPACNAWESYPPVRGQRRLGH</sequence>
<keyword evidence="2" id="KW-0997">Cell inner membrane</keyword>
<keyword evidence="6" id="KW-1185">Reference proteome</keyword>
<dbReference type="NCBIfam" id="NF008755">
    <property type="entry name" value="PRK11788.1-3"/>
    <property type="match status" value="1"/>
</dbReference>
<name>A0A8J7FHC1_9NEIS</name>